<gene>
    <name evidence="2" type="ORF">Pfra01_000949000</name>
</gene>
<comment type="caution">
    <text evidence="2">The sequence shown here is derived from an EMBL/GenBank/DDBJ whole genome shotgun (WGS) entry which is preliminary data.</text>
</comment>
<sequence>MREKHFRFGIKTSKSPSALTQGFGRRTRASKGYNLVTRQPTEADMGEGEMTSLPPEPGEEPQPGRQAASGKDDRQDEGDGGDKEVKLDPTRHSSPEAAQTQQAAGGAHQQQADNHQQSVHPPAATAKTARDIAAALREDMETVREPHSRRDNWITVIQELFGKVYADLDIEAPIASTAAQRLRTLSRGESMQLLGLFEYDLVKKGSTYNVWEAHVITICKRVYSTRDILGYATNRLQGQFRLKHTPIVTNWAAKVKGDTPDTKEWVYERYMFDATKYDEPTISRLKHVCKQEVRGNKLREGIEDEWEIIKGLVEGTIVCRKFPPFMAQLMRTEERLRILGAIQAQVEGHLRFSFENESPVPIVYQTTNGILDTIMAAAETRKLHYPHLSAMLQTVKTTS</sequence>
<feature type="compositionally biased region" description="Low complexity" evidence="1">
    <location>
        <begin position="97"/>
        <end position="128"/>
    </location>
</feature>
<dbReference type="AlphaFoldDB" id="A0A9W7CPT7"/>
<organism evidence="2 3">
    <name type="scientific">Phytophthora fragariaefolia</name>
    <dbReference type="NCBI Taxonomy" id="1490495"/>
    <lineage>
        <taxon>Eukaryota</taxon>
        <taxon>Sar</taxon>
        <taxon>Stramenopiles</taxon>
        <taxon>Oomycota</taxon>
        <taxon>Peronosporomycetes</taxon>
        <taxon>Peronosporales</taxon>
        <taxon>Peronosporaceae</taxon>
        <taxon>Phytophthora</taxon>
    </lineage>
</organism>
<evidence type="ECO:0000313" key="3">
    <source>
        <dbReference type="Proteomes" id="UP001165121"/>
    </source>
</evidence>
<reference evidence="2" key="1">
    <citation type="submission" date="2023-04" db="EMBL/GenBank/DDBJ databases">
        <title>Phytophthora fragariaefolia NBRC 109709.</title>
        <authorList>
            <person name="Ichikawa N."/>
            <person name="Sato H."/>
            <person name="Tonouchi N."/>
        </authorList>
    </citation>
    <scope>NUCLEOTIDE SEQUENCE</scope>
    <source>
        <strain evidence="2">NBRC 109709</strain>
    </source>
</reference>
<proteinExistence type="predicted"/>
<accession>A0A9W7CPT7</accession>
<feature type="region of interest" description="Disordered" evidence="1">
    <location>
        <begin position="1"/>
        <end position="128"/>
    </location>
</feature>
<dbReference type="EMBL" id="BSXT01000880">
    <property type="protein sequence ID" value="GMF35645.1"/>
    <property type="molecule type" value="Genomic_DNA"/>
</dbReference>
<keyword evidence="3" id="KW-1185">Reference proteome</keyword>
<protein>
    <submittedName>
        <fullName evidence="2">Unnamed protein product</fullName>
    </submittedName>
</protein>
<evidence type="ECO:0000313" key="2">
    <source>
        <dbReference type="EMBL" id="GMF35645.1"/>
    </source>
</evidence>
<dbReference type="OrthoDB" id="128958at2759"/>
<evidence type="ECO:0000256" key="1">
    <source>
        <dbReference type="SAM" id="MobiDB-lite"/>
    </source>
</evidence>
<feature type="compositionally biased region" description="Basic and acidic residues" evidence="1">
    <location>
        <begin position="80"/>
        <end position="94"/>
    </location>
</feature>
<name>A0A9W7CPT7_9STRA</name>
<dbReference type="Proteomes" id="UP001165121">
    <property type="component" value="Unassembled WGS sequence"/>
</dbReference>